<evidence type="ECO:0000256" key="8">
    <source>
        <dbReference type="SAM" id="Coils"/>
    </source>
</evidence>
<evidence type="ECO:0000256" key="5">
    <source>
        <dbReference type="ARBA" id="ARBA00022692"/>
    </source>
</evidence>
<dbReference type="InterPro" id="IPR033479">
    <property type="entry name" value="dCache_1"/>
</dbReference>
<evidence type="ECO:0000256" key="1">
    <source>
        <dbReference type="ARBA" id="ARBA00000085"/>
    </source>
</evidence>
<dbReference type="PANTHER" id="PTHR43065:SF50">
    <property type="entry name" value="HISTIDINE KINASE"/>
    <property type="match status" value="1"/>
</dbReference>
<evidence type="ECO:0000259" key="10">
    <source>
        <dbReference type="PROSITE" id="PS50885"/>
    </source>
</evidence>
<dbReference type="CDD" id="cd12914">
    <property type="entry name" value="PDC1_DGC_like"/>
    <property type="match status" value="1"/>
</dbReference>
<dbReference type="Gene3D" id="6.10.340.10">
    <property type="match status" value="1"/>
</dbReference>
<reference evidence="11 12" key="1">
    <citation type="journal article" date="2013" name="Front. Microbiol.">
        <title>Comparative genomic analyses of the cyanobacterium, Lyngbya aestuarii BL J, a powerful hydrogen producer.</title>
        <authorList>
            <person name="Kothari A."/>
            <person name="Vaughn M."/>
            <person name="Garcia-Pichel F."/>
        </authorList>
    </citation>
    <scope>NUCLEOTIDE SEQUENCE [LARGE SCALE GENOMIC DNA]</scope>
    <source>
        <strain evidence="11 12">BL J</strain>
    </source>
</reference>
<dbReference type="Pfam" id="PF02743">
    <property type="entry name" value="dCache_1"/>
    <property type="match status" value="1"/>
</dbReference>
<dbReference type="SUPFAM" id="SSF158472">
    <property type="entry name" value="HAMP domain-like"/>
    <property type="match status" value="1"/>
</dbReference>
<feature type="non-terminal residue" evidence="11">
    <location>
        <position position="559"/>
    </location>
</feature>
<keyword evidence="6 9" id="KW-1133">Transmembrane helix</keyword>
<keyword evidence="7 9" id="KW-0472">Membrane</keyword>
<dbReference type="OrthoDB" id="9772100at2"/>
<comment type="subcellular location">
    <subcellularLocation>
        <location evidence="2">Cell membrane</location>
        <topology evidence="2">Multi-pass membrane protein</topology>
    </subcellularLocation>
</comment>
<feature type="coiled-coil region" evidence="8">
    <location>
        <begin position="362"/>
        <end position="413"/>
    </location>
</feature>
<dbReference type="CDD" id="cd06225">
    <property type="entry name" value="HAMP"/>
    <property type="match status" value="1"/>
</dbReference>
<dbReference type="CDD" id="cd00082">
    <property type="entry name" value="HisKA"/>
    <property type="match status" value="1"/>
</dbReference>
<comment type="caution">
    <text evidence="11">The sequence shown here is derived from an EMBL/GenBank/DDBJ whole genome shotgun (WGS) entry which is preliminary data.</text>
</comment>
<dbReference type="Pfam" id="PF00672">
    <property type="entry name" value="HAMP"/>
    <property type="match status" value="1"/>
</dbReference>
<evidence type="ECO:0000256" key="2">
    <source>
        <dbReference type="ARBA" id="ARBA00004651"/>
    </source>
</evidence>
<keyword evidence="8" id="KW-0175">Coiled coil</keyword>
<dbReference type="Gene3D" id="3.30.450.20">
    <property type="entry name" value="PAS domain"/>
    <property type="match status" value="1"/>
</dbReference>
<keyword evidence="5 9" id="KW-0812">Transmembrane</keyword>
<dbReference type="CDD" id="cd12912">
    <property type="entry name" value="PDC2_MCP_like"/>
    <property type="match status" value="1"/>
</dbReference>
<dbReference type="InterPro" id="IPR003661">
    <property type="entry name" value="HisK_dim/P_dom"/>
</dbReference>
<comment type="catalytic activity">
    <reaction evidence="1">
        <text>ATP + protein L-histidine = ADP + protein N-phospho-L-histidine.</text>
        <dbReference type="EC" id="2.7.13.3"/>
    </reaction>
</comment>
<dbReference type="SMART" id="SM00304">
    <property type="entry name" value="HAMP"/>
    <property type="match status" value="1"/>
</dbReference>
<dbReference type="AlphaFoldDB" id="U7QBU9"/>
<organism evidence="11 12">
    <name type="scientific">Lyngbya aestuarii BL J</name>
    <dbReference type="NCBI Taxonomy" id="1348334"/>
    <lineage>
        <taxon>Bacteria</taxon>
        <taxon>Bacillati</taxon>
        <taxon>Cyanobacteriota</taxon>
        <taxon>Cyanophyceae</taxon>
        <taxon>Oscillatoriophycideae</taxon>
        <taxon>Oscillatoriales</taxon>
        <taxon>Microcoleaceae</taxon>
        <taxon>Lyngbya</taxon>
    </lineage>
</organism>
<evidence type="ECO:0000313" key="11">
    <source>
        <dbReference type="EMBL" id="ERT04677.1"/>
    </source>
</evidence>
<evidence type="ECO:0000256" key="4">
    <source>
        <dbReference type="ARBA" id="ARBA00022475"/>
    </source>
</evidence>
<dbReference type="SMART" id="SM00388">
    <property type="entry name" value="HisKA"/>
    <property type="match status" value="1"/>
</dbReference>
<evidence type="ECO:0000256" key="3">
    <source>
        <dbReference type="ARBA" id="ARBA00012438"/>
    </source>
</evidence>
<dbReference type="InterPro" id="IPR036097">
    <property type="entry name" value="HisK_dim/P_sf"/>
</dbReference>
<evidence type="ECO:0000256" key="7">
    <source>
        <dbReference type="ARBA" id="ARBA00023136"/>
    </source>
</evidence>
<dbReference type="GO" id="GO:0000155">
    <property type="term" value="F:phosphorelay sensor kinase activity"/>
    <property type="evidence" value="ECO:0007669"/>
    <property type="project" value="InterPro"/>
</dbReference>
<dbReference type="EC" id="2.7.13.3" evidence="3"/>
<dbReference type="PANTHER" id="PTHR43065">
    <property type="entry name" value="SENSOR HISTIDINE KINASE"/>
    <property type="match status" value="1"/>
</dbReference>
<dbReference type="GO" id="GO:0005886">
    <property type="term" value="C:plasma membrane"/>
    <property type="evidence" value="ECO:0007669"/>
    <property type="project" value="UniProtKB-SubCell"/>
</dbReference>
<evidence type="ECO:0000313" key="12">
    <source>
        <dbReference type="Proteomes" id="UP000017127"/>
    </source>
</evidence>
<feature type="transmembrane region" description="Helical" evidence="9">
    <location>
        <begin position="294"/>
        <end position="317"/>
    </location>
</feature>
<gene>
    <name evidence="11" type="ORF">M595_5366</name>
</gene>
<dbReference type="EMBL" id="AUZM01000085">
    <property type="protein sequence ID" value="ERT04677.1"/>
    <property type="molecule type" value="Genomic_DNA"/>
</dbReference>
<dbReference type="Pfam" id="PF00512">
    <property type="entry name" value="HisKA"/>
    <property type="match status" value="1"/>
</dbReference>
<sequence length="559" mass="62614">MNKPGLNSLKFKIPLFVLLSVIPAMLTAIGLTSYRAAKILHKEAEKDLASQAQALAMQVSQWDKMNTLALQNLSKNLSLINTNSTQLKSSLVILQNSYKDYLWSVGVANPEGNFIALSESNKIEPINYSDREWFQGAISGNSITREIIISRRSGEPAAIFSAPIREQNPLISSEQSFASSSGKIIGVIRLGILLNELAEAVGANKIGETGLAILVDHQGQLIAHPNSQLTSGEKLTDLSLYPPVKHLLNDHQGLFDFTDDQGVRWLSYSIHLDNKWGAIVLKKQSEVFMQVREFWQLAITIAIFSTVGIGILMALLAHRLIKPISDLTEAVAQVSQGKWHRKVEVRGQDELAILARTFNSMAKALKESFSRLTEMNEDLQASEMRKREKAIALEQSLQKLQQAQSQLIQTEKMSSLGQMVAGVAHEINNPVNFIHGNLVYLRRYTQDLLELIELYQQSGTQPPIEIIQKIEDIELDFIQEDIDKLLKSMNEGSSRIREIVQSLRIFSRLDESELKPVDLKTGIDSTLMLLQYRLKGQPGYPDIEVITIYENLPLVECYP</sequence>
<dbReference type="SUPFAM" id="SSF103190">
    <property type="entry name" value="Sensory domain-like"/>
    <property type="match status" value="1"/>
</dbReference>
<dbReference type="SUPFAM" id="SSF47384">
    <property type="entry name" value="Homodimeric domain of signal transducing histidine kinase"/>
    <property type="match status" value="1"/>
</dbReference>
<feature type="domain" description="HAMP" evidence="10">
    <location>
        <begin position="318"/>
        <end position="370"/>
    </location>
</feature>
<evidence type="ECO:0000256" key="9">
    <source>
        <dbReference type="SAM" id="Phobius"/>
    </source>
</evidence>
<protein>
    <recommendedName>
        <fullName evidence="3">histidine kinase</fullName>
        <ecNumber evidence="3">2.7.13.3</ecNumber>
    </recommendedName>
</protein>
<proteinExistence type="predicted"/>
<accession>U7QBU9</accession>
<dbReference type="Gene3D" id="1.10.287.130">
    <property type="match status" value="1"/>
</dbReference>
<keyword evidence="12" id="KW-1185">Reference proteome</keyword>
<evidence type="ECO:0000256" key="6">
    <source>
        <dbReference type="ARBA" id="ARBA00022989"/>
    </source>
</evidence>
<dbReference type="InterPro" id="IPR003660">
    <property type="entry name" value="HAMP_dom"/>
</dbReference>
<name>U7QBU9_9CYAN</name>
<dbReference type="PROSITE" id="PS50885">
    <property type="entry name" value="HAMP"/>
    <property type="match status" value="1"/>
</dbReference>
<dbReference type="Proteomes" id="UP000017127">
    <property type="component" value="Unassembled WGS sequence"/>
</dbReference>
<keyword evidence="4" id="KW-1003">Cell membrane</keyword>
<dbReference type="RefSeq" id="WP_023069067.1">
    <property type="nucleotide sequence ID" value="NZ_AUZM01000085.1"/>
</dbReference>
<dbReference type="InterPro" id="IPR029151">
    <property type="entry name" value="Sensor-like_sf"/>
</dbReference>